<dbReference type="InterPro" id="IPR036890">
    <property type="entry name" value="HATPase_C_sf"/>
</dbReference>
<dbReference type="Gene3D" id="1.20.5.1930">
    <property type="match status" value="1"/>
</dbReference>
<dbReference type="PROSITE" id="PS50112">
    <property type="entry name" value="PAS"/>
    <property type="match status" value="1"/>
</dbReference>
<feature type="transmembrane region" description="Helical" evidence="4">
    <location>
        <begin position="133"/>
        <end position="151"/>
    </location>
</feature>
<dbReference type="InterPro" id="IPR050482">
    <property type="entry name" value="Sensor_HK_TwoCompSys"/>
</dbReference>
<dbReference type="PROSITE" id="PS50109">
    <property type="entry name" value="HIS_KIN"/>
    <property type="match status" value="1"/>
</dbReference>
<keyword evidence="1" id="KW-0808">Transferase</keyword>
<evidence type="ECO:0000313" key="8">
    <source>
        <dbReference type="EMBL" id="MFC7286565.1"/>
    </source>
</evidence>
<reference evidence="9" key="1">
    <citation type="journal article" date="2019" name="Int. J. Syst. Evol. Microbiol.">
        <title>The Global Catalogue of Microorganisms (GCM) 10K type strain sequencing project: providing services to taxonomists for standard genome sequencing and annotation.</title>
        <authorList>
            <consortium name="The Broad Institute Genomics Platform"/>
            <consortium name="The Broad Institute Genome Sequencing Center for Infectious Disease"/>
            <person name="Wu L."/>
            <person name="Ma J."/>
        </authorList>
    </citation>
    <scope>NUCLEOTIDE SEQUENCE [LARGE SCALE GENOMIC DNA]</scope>
    <source>
        <strain evidence="9">KACC 12508</strain>
    </source>
</reference>
<keyword evidence="4" id="KW-0812">Transmembrane</keyword>
<keyword evidence="2" id="KW-0418">Kinase</keyword>
<dbReference type="SMART" id="SM00091">
    <property type="entry name" value="PAS"/>
    <property type="match status" value="1"/>
</dbReference>
<evidence type="ECO:0000259" key="6">
    <source>
        <dbReference type="PROSITE" id="PS50112"/>
    </source>
</evidence>
<gene>
    <name evidence="8" type="ORF">ACFQPC_00820</name>
</gene>
<feature type="transmembrane region" description="Helical" evidence="4">
    <location>
        <begin position="12"/>
        <end position="32"/>
    </location>
</feature>
<evidence type="ECO:0000259" key="5">
    <source>
        <dbReference type="PROSITE" id="PS50109"/>
    </source>
</evidence>
<dbReference type="InterPro" id="IPR000014">
    <property type="entry name" value="PAS"/>
</dbReference>
<dbReference type="InterPro" id="IPR005467">
    <property type="entry name" value="His_kinase_dom"/>
</dbReference>
<name>A0ABW2I6Q7_9BURK</name>
<keyword evidence="3" id="KW-0902">Two-component regulatory system</keyword>
<dbReference type="InterPro" id="IPR000700">
    <property type="entry name" value="PAS-assoc_C"/>
</dbReference>
<dbReference type="Proteomes" id="UP001596542">
    <property type="component" value="Unassembled WGS sequence"/>
</dbReference>
<dbReference type="EMBL" id="JBHTBU010000001">
    <property type="protein sequence ID" value="MFC7286565.1"/>
    <property type="molecule type" value="Genomic_DNA"/>
</dbReference>
<dbReference type="CDD" id="cd00130">
    <property type="entry name" value="PAS"/>
    <property type="match status" value="1"/>
</dbReference>
<sequence length="682" mass="75059">MLTSPRARTIYTPLWAPLLAALLMAGVGTLAMVNVRQDLWVLNYRLFDLVPILANTAMAFVLAGLALALRSIKVSTPRAQTVFAVLAVIVSLCVALLGLSTLLQFMFGVNVGIERVIPALATNEYKAYFERMAPLPALGFTLAGLSLLLLDYRTARDHYPSEYGAFVLAGVMGIPLIGHLYNVMSVDELNAAHTVTPFISIIFFILALGILSARPEHRLMSLWNSTSPGGPLLRRLLPNSLILLVILDFAIKWGVQNRFYDADKASPLLILLSSSLLFIMFCRTAALLNREYEGRQQGEAALAESNALLRAVSDNTPDAIFVKDTTGRMVFANPAKLRLLGKQREEVIGFRSIDLYPLREDAEKVKLEDQSVLDGGVPKVFETTIRFASGVHTMHSTKAPWLNAQGQTMGLVGISTDITERKRMEDSLKAHETQLEALVAARTFEVSELIGHLETTREEEKRSIARELHDDLGSALTALNMHLSLLFQQMPPEPKFTERSLKIKALLSSITDATRRIQNGLRPDKLDVFGIKIAIAETAAEFEKYTGVTCNANLPDDRLIYAPRVDIALFRMVQESLNNIAKHAQATHVDVVLDDTDDEILLTIRDNGVGMPTTQSGVVTHGLRGMRERAGYLGGSVQVNSVVGRGTTIAISIPKTAVNMQIEVDEDSEENTVENNETEKSR</sequence>
<feature type="domain" description="PAS" evidence="6">
    <location>
        <begin position="305"/>
        <end position="376"/>
    </location>
</feature>
<proteinExistence type="predicted"/>
<feature type="domain" description="Histidine kinase" evidence="5">
    <location>
        <begin position="467"/>
        <end position="657"/>
    </location>
</feature>
<dbReference type="NCBIfam" id="TIGR00229">
    <property type="entry name" value="sensory_box"/>
    <property type="match status" value="1"/>
</dbReference>
<feature type="domain" description="PAC" evidence="7">
    <location>
        <begin position="379"/>
        <end position="430"/>
    </location>
</feature>
<dbReference type="SUPFAM" id="SSF55874">
    <property type="entry name" value="ATPase domain of HSP90 chaperone/DNA topoisomerase II/histidine kinase"/>
    <property type="match status" value="1"/>
</dbReference>
<accession>A0ABW2I6Q7</accession>
<dbReference type="Pfam" id="PF07730">
    <property type="entry name" value="HisKA_3"/>
    <property type="match status" value="1"/>
</dbReference>
<evidence type="ECO:0000256" key="1">
    <source>
        <dbReference type="ARBA" id="ARBA00022679"/>
    </source>
</evidence>
<dbReference type="RefSeq" id="WP_382269768.1">
    <property type="nucleotide sequence ID" value="NZ_JBHTBU010000001.1"/>
</dbReference>
<dbReference type="InterPro" id="IPR003594">
    <property type="entry name" value="HATPase_dom"/>
</dbReference>
<keyword evidence="4" id="KW-0472">Membrane</keyword>
<evidence type="ECO:0000313" key="9">
    <source>
        <dbReference type="Proteomes" id="UP001596542"/>
    </source>
</evidence>
<dbReference type="InterPro" id="IPR013656">
    <property type="entry name" value="PAS_4"/>
</dbReference>
<dbReference type="PANTHER" id="PTHR24421:SF59">
    <property type="entry name" value="OXYGEN SENSOR HISTIDINE KINASE NREB"/>
    <property type="match status" value="1"/>
</dbReference>
<feature type="transmembrane region" description="Helical" evidence="4">
    <location>
        <begin position="81"/>
        <end position="113"/>
    </location>
</feature>
<feature type="transmembrane region" description="Helical" evidence="4">
    <location>
        <begin position="52"/>
        <end position="69"/>
    </location>
</feature>
<evidence type="ECO:0000256" key="2">
    <source>
        <dbReference type="ARBA" id="ARBA00022777"/>
    </source>
</evidence>
<feature type="transmembrane region" description="Helical" evidence="4">
    <location>
        <begin position="267"/>
        <end position="288"/>
    </location>
</feature>
<keyword evidence="4" id="KW-1133">Transmembrane helix</keyword>
<protein>
    <submittedName>
        <fullName evidence="8">PAS domain-containing protein</fullName>
    </submittedName>
</protein>
<keyword evidence="9" id="KW-1185">Reference proteome</keyword>
<dbReference type="PROSITE" id="PS50113">
    <property type="entry name" value="PAC"/>
    <property type="match status" value="1"/>
</dbReference>
<feature type="transmembrane region" description="Helical" evidence="4">
    <location>
        <begin position="163"/>
        <end position="183"/>
    </location>
</feature>
<dbReference type="InterPro" id="IPR011712">
    <property type="entry name" value="Sig_transdc_His_kin_sub3_dim/P"/>
</dbReference>
<dbReference type="InterPro" id="IPR035965">
    <property type="entry name" value="PAS-like_dom_sf"/>
</dbReference>
<dbReference type="Gene3D" id="3.30.565.10">
    <property type="entry name" value="Histidine kinase-like ATPase, C-terminal domain"/>
    <property type="match status" value="1"/>
</dbReference>
<dbReference type="Pfam" id="PF08448">
    <property type="entry name" value="PAS_4"/>
    <property type="match status" value="1"/>
</dbReference>
<evidence type="ECO:0000259" key="7">
    <source>
        <dbReference type="PROSITE" id="PS50113"/>
    </source>
</evidence>
<dbReference type="SMART" id="SM00387">
    <property type="entry name" value="HATPase_c"/>
    <property type="match status" value="1"/>
</dbReference>
<dbReference type="CDD" id="cd16917">
    <property type="entry name" value="HATPase_UhpB-NarQ-NarX-like"/>
    <property type="match status" value="1"/>
</dbReference>
<dbReference type="SUPFAM" id="SSF55785">
    <property type="entry name" value="PYP-like sensor domain (PAS domain)"/>
    <property type="match status" value="1"/>
</dbReference>
<feature type="transmembrane region" description="Helical" evidence="4">
    <location>
        <begin position="195"/>
        <end position="215"/>
    </location>
</feature>
<dbReference type="Gene3D" id="3.30.450.20">
    <property type="entry name" value="PAS domain"/>
    <property type="match status" value="1"/>
</dbReference>
<dbReference type="PANTHER" id="PTHR24421">
    <property type="entry name" value="NITRATE/NITRITE SENSOR PROTEIN NARX-RELATED"/>
    <property type="match status" value="1"/>
</dbReference>
<evidence type="ECO:0000256" key="4">
    <source>
        <dbReference type="SAM" id="Phobius"/>
    </source>
</evidence>
<dbReference type="Pfam" id="PF02518">
    <property type="entry name" value="HATPase_c"/>
    <property type="match status" value="1"/>
</dbReference>
<organism evidence="8 9">
    <name type="scientific">Herminiimonas glaciei</name>
    <dbReference type="NCBI Taxonomy" id="523788"/>
    <lineage>
        <taxon>Bacteria</taxon>
        <taxon>Pseudomonadati</taxon>
        <taxon>Pseudomonadota</taxon>
        <taxon>Betaproteobacteria</taxon>
        <taxon>Burkholderiales</taxon>
        <taxon>Oxalobacteraceae</taxon>
        <taxon>Herminiimonas</taxon>
    </lineage>
</organism>
<comment type="caution">
    <text evidence="8">The sequence shown here is derived from an EMBL/GenBank/DDBJ whole genome shotgun (WGS) entry which is preliminary data.</text>
</comment>
<evidence type="ECO:0000256" key="3">
    <source>
        <dbReference type="ARBA" id="ARBA00023012"/>
    </source>
</evidence>